<organism evidence="1 2">
    <name type="scientific">Streptomyces umbrinus</name>
    <dbReference type="NCBI Taxonomy" id="67370"/>
    <lineage>
        <taxon>Bacteria</taxon>
        <taxon>Bacillati</taxon>
        <taxon>Actinomycetota</taxon>
        <taxon>Actinomycetes</taxon>
        <taxon>Kitasatosporales</taxon>
        <taxon>Streptomycetaceae</taxon>
        <taxon>Streptomyces</taxon>
        <taxon>Streptomyces phaeochromogenes group</taxon>
    </lineage>
</organism>
<sequence length="164" mass="17971">MADRSFDVEDLKAPRTNVLVFHGIGGVGKTTLPRKVEAALTGAEHRPAQWGEPAWSGERILPVRVDLARSANINLEWIVLTVRLALTELGRPLPAFDLALRRYWEANHPGQPLEDYLRCGGLASRAGQALPQQMQSALADVAPALLLSIRTGRPPRAVSARRRS</sequence>
<comment type="caution">
    <text evidence="1">The sequence shown here is derived from an EMBL/GenBank/DDBJ whole genome shotgun (WGS) entry which is preliminary data.</text>
</comment>
<name>A0ABU0TAI9_9ACTN</name>
<gene>
    <name evidence="1" type="ORF">QF035_010290</name>
</gene>
<dbReference type="EMBL" id="JAUSZI010000002">
    <property type="protein sequence ID" value="MDQ1032708.1"/>
    <property type="molecule type" value="Genomic_DNA"/>
</dbReference>
<dbReference type="RefSeq" id="WP_307529657.1">
    <property type="nucleotide sequence ID" value="NZ_JAUSZI010000002.1"/>
</dbReference>
<accession>A0ABU0TAI9</accession>
<reference evidence="1 2" key="1">
    <citation type="submission" date="2023-07" db="EMBL/GenBank/DDBJ databases">
        <title>Comparative genomics of wheat-associated soil bacteria to identify genetic determinants of phenazine resistance.</title>
        <authorList>
            <person name="Mouncey N."/>
        </authorList>
    </citation>
    <scope>NUCLEOTIDE SEQUENCE [LARGE SCALE GENOMIC DNA]</scope>
    <source>
        <strain evidence="1 2">V2I4</strain>
    </source>
</reference>
<evidence type="ECO:0000313" key="2">
    <source>
        <dbReference type="Proteomes" id="UP001230328"/>
    </source>
</evidence>
<dbReference type="Proteomes" id="UP001230328">
    <property type="component" value="Unassembled WGS sequence"/>
</dbReference>
<proteinExistence type="predicted"/>
<evidence type="ECO:0000313" key="1">
    <source>
        <dbReference type="EMBL" id="MDQ1032708.1"/>
    </source>
</evidence>
<keyword evidence="2" id="KW-1185">Reference proteome</keyword>
<protein>
    <recommendedName>
        <fullName evidence="3">ATP-binding protein</fullName>
    </recommendedName>
</protein>
<evidence type="ECO:0008006" key="3">
    <source>
        <dbReference type="Google" id="ProtNLM"/>
    </source>
</evidence>